<protein>
    <submittedName>
        <fullName evidence="11">OmpA family protein</fullName>
    </submittedName>
</protein>
<evidence type="ECO:0000256" key="9">
    <source>
        <dbReference type="SAM" id="Phobius"/>
    </source>
</evidence>
<dbReference type="Pfam" id="PF13677">
    <property type="entry name" value="MotB_plug"/>
    <property type="match status" value="1"/>
</dbReference>
<evidence type="ECO:0000256" key="3">
    <source>
        <dbReference type="ARBA" id="ARBA00022475"/>
    </source>
</evidence>
<reference evidence="11 12" key="1">
    <citation type="submission" date="2020-01" db="EMBL/GenBank/DDBJ databases">
        <authorList>
            <person name="Chen S."/>
        </authorList>
    </citation>
    <scope>NUCLEOTIDE SEQUENCE [LARGE SCALE GENOMIC DNA]</scope>
    <source>
        <strain evidence="11 12">GS-10</strain>
    </source>
</reference>
<dbReference type="SUPFAM" id="SSF103088">
    <property type="entry name" value="OmpA-like"/>
    <property type="match status" value="1"/>
</dbReference>
<feature type="transmembrane region" description="Helical" evidence="9">
    <location>
        <begin position="32"/>
        <end position="54"/>
    </location>
</feature>
<sequence>MAKKPIPLPVQPIEQSPQDDCPKCPPVGAPAWMATFSDIAILLMAFFVLILSFAEFNQPKFKMISGSLRESFGVQREIPVMEQPRGTTVLEMKFSPSPEPSITQTLTQDTTTTEQPKIRSDQDERQKRADVDNKMSESEQKRQIAELLKNALENGELLARIENDQVVLDYQPGTNAFDQTDPQTQTAPDRNQSELDQSEQDQTGPAQALGAAGTERLLAEVVQELNTMAQIAAAEQAMETELDGDSAPLGQADDPTGEPGEGKAAIASDKLRVALRRELGAGLVAVERRDGKVYVTVGAGGAFPSGRAELTAEARGIMDRIAFAAMSDASTITVTGHTDDVPLNPSSPFRDNWGLAAARSASVVRELAATGLLDPTRLTATSEGESNPIADNATPEGRELNRRIEIEISF</sequence>
<keyword evidence="4 9" id="KW-0812">Transmembrane</keyword>
<dbReference type="InterPro" id="IPR050330">
    <property type="entry name" value="Bact_OuterMem_StrucFunc"/>
</dbReference>
<evidence type="ECO:0000256" key="2">
    <source>
        <dbReference type="ARBA" id="ARBA00008914"/>
    </source>
</evidence>
<dbReference type="Proteomes" id="UP000479043">
    <property type="component" value="Unassembled WGS sequence"/>
</dbReference>
<dbReference type="Pfam" id="PF00691">
    <property type="entry name" value="OmpA"/>
    <property type="match status" value="1"/>
</dbReference>
<accession>A0A6L8LCJ3</accession>
<dbReference type="CDD" id="cd07185">
    <property type="entry name" value="OmpA_C-like"/>
    <property type="match status" value="1"/>
</dbReference>
<dbReference type="InterPro" id="IPR025713">
    <property type="entry name" value="MotB-like_N_dom"/>
</dbReference>
<feature type="region of interest" description="Disordered" evidence="8">
    <location>
        <begin position="172"/>
        <end position="207"/>
    </location>
</feature>
<evidence type="ECO:0000256" key="5">
    <source>
        <dbReference type="ARBA" id="ARBA00022989"/>
    </source>
</evidence>
<keyword evidence="3" id="KW-1003">Cell membrane</keyword>
<dbReference type="PANTHER" id="PTHR30329">
    <property type="entry name" value="STATOR ELEMENT OF FLAGELLAR MOTOR COMPLEX"/>
    <property type="match status" value="1"/>
</dbReference>
<evidence type="ECO:0000256" key="8">
    <source>
        <dbReference type="SAM" id="MobiDB-lite"/>
    </source>
</evidence>
<dbReference type="RefSeq" id="WP_160971449.1">
    <property type="nucleotide sequence ID" value="NZ_WWEN01000001.1"/>
</dbReference>
<feature type="region of interest" description="Disordered" evidence="8">
    <location>
        <begin position="236"/>
        <end position="265"/>
    </location>
</feature>
<name>A0A6L8LCJ3_9RHOB</name>
<evidence type="ECO:0000259" key="10">
    <source>
        <dbReference type="PROSITE" id="PS51123"/>
    </source>
</evidence>
<feature type="domain" description="OmpA-like" evidence="10">
    <location>
        <begin position="290"/>
        <end position="410"/>
    </location>
</feature>
<evidence type="ECO:0000256" key="7">
    <source>
        <dbReference type="PROSITE-ProRule" id="PRU00473"/>
    </source>
</evidence>
<feature type="compositionally biased region" description="Basic and acidic residues" evidence="8">
    <location>
        <begin position="116"/>
        <end position="140"/>
    </location>
</feature>
<evidence type="ECO:0000256" key="1">
    <source>
        <dbReference type="ARBA" id="ARBA00004162"/>
    </source>
</evidence>
<evidence type="ECO:0000313" key="11">
    <source>
        <dbReference type="EMBL" id="MYM53731.1"/>
    </source>
</evidence>
<feature type="compositionally biased region" description="Pro residues" evidence="8">
    <location>
        <begin position="1"/>
        <end position="10"/>
    </location>
</feature>
<dbReference type="PROSITE" id="PS51123">
    <property type="entry name" value="OMPA_2"/>
    <property type="match status" value="1"/>
</dbReference>
<feature type="compositionally biased region" description="Low complexity" evidence="8">
    <location>
        <begin position="103"/>
        <end position="115"/>
    </location>
</feature>
<dbReference type="EMBL" id="WWEN01000001">
    <property type="protein sequence ID" value="MYM53731.1"/>
    <property type="molecule type" value="Genomic_DNA"/>
</dbReference>
<keyword evidence="12" id="KW-1185">Reference proteome</keyword>
<keyword evidence="5 9" id="KW-1133">Transmembrane helix</keyword>
<evidence type="ECO:0000256" key="4">
    <source>
        <dbReference type="ARBA" id="ARBA00022692"/>
    </source>
</evidence>
<evidence type="ECO:0000313" key="12">
    <source>
        <dbReference type="Proteomes" id="UP000479043"/>
    </source>
</evidence>
<comment type="caution">
    <text evidence="11">The sequence shown here is derived from an EMBL/GenBank/DDBJ whole genome shotgun (WGS) entry which is preliminary data.</text>
</comment>
<feature type="compositionally biased region" description="Polar residues" evidence="8">
    <location>
        <begin position="172"/>
        <end position="190"/>
    </location>
</feature>
<proteinExistence type="inferred from homology"/>
<comment type="subcellular location">
    <subcellularLocation>
        <location evidence="1">Cell membrane</location>
        <topology evidence="1">Single-pass membrane protein</topology>
    </subcellularLocation>
</comment>
<keyword evidence="6 7" id="KW-0472">Membrane</keyword>
<organism evidence="11 12">
    <name type="scientific">Thalassovita mangrovi</name>
    <dbReference type="NCBI Taxonomy" id="2692236"/>
    <lineage>
        <taxon>Bacteria</taxon>
        <taxon>Pseudomonadati</taxon>
        <taxon>Pseudomonadota</taxon>
        <taxon>Alphaproteobacteria</taxon>
        <taxon>Rhodobacterales</taxon>
        <taxon>Roseobacteraceae</taxon>
        <taxon>Thalassovita</taxon>
    </lineage>
</organism>
<feature type="region of interest" description="Disordered" evidence="8">
    <location>
        <begin position="1"/>
        <end position="21"/>
    </location>
</feature>
<feature type="region of interest" description="Disordered" evidence="8">
    <location>
        <begin position="91"/>
        <end position="140"/>
    </location>
</feature>
<dbReference type="InterPro" id="IPR036737">
    <property type="entry name" value="OmpA-like_sf"/>
</dbReference>
<gene>
    <name evidence="11" type="ORF">GR167_00315</name>
</gene>
<dbReference type="Gene3D" id="3.30.1330.60">
    <property type="entry name" value="OmpA-like domain"/>
    <property type="match status" value="1"/>
</dbReference>
<comment type="similarity">
    <text evidence="2">Belongs to the MotB family.</text>
</comment>
<dbReference type="GO" id="GO:0005886">
    <property type="term" value="C:plasma membrane"/>
    <property type="evidence" value="ECO:0007669"/>
    <property type="project" value="UniProtKB-SubCell"/>
</dbReference>
<dbReference type="AlphaFoldDB" id="A0A6L8LCJ3"/>
<dbReference type="InterPro" id="IPR006665">
    <property type="entry name" value="OmpA-like"/>
</dbReference>
<dbReference type="PANTHER" id="PTHR30329:SF21">
    <property type="entry name" value="LIPOPROTEIN YIAD-RELATED"/>
    <property type="match status" value="1"/>
</dbReference>
<evidence type="ECO:0000256" key="6">
    <source>
        <dbReference type="ARBA" id="ARBA00023136"/>
    </source>
</evidence>